<reference evidence="13 14" key="1">
    <citation type="submission" date="2019-07" db="EMBL/GenBank/DDBJ databases">
        <title>Draft genome for Aliikangiella sp. M105.</title>
        <authorList>
            <person name="Wang G."/>
        </authorList>
    </citation>
    <scope>NUCLEOTIDE SEQUENCE [LARGE SCALE GENOMIC DNA]</scope>
    <source>
        <strain evidence="13 14">M105</strain>
    </source>
</reference>
<comment type="caution">
    <text evidence="13">The sequence shown here is derived from an EMBL/GenBank/DDBJ whole genome shotgun (WGS) entry which is preliminary data.</text>
</comment>
<dbReference type="CDD" id="cd00075">
    <property type="entry name" value="HATPase"/>
    <property type="match status" value="1"/>
</dbReference>
<feature type="transmembrane region" description="Helical" evidence="9">
    <location>
        <begin position="317"/>
        <end position="336"/>
    </location>
</feature>
<dbReference type="SUPFAM" id="SSF46689">
    <property type="entry name" value="Homeodomain-like"/>
    <property type="match status" value="1"/>
</dbReference>
<dbReference type="PROSITE" id="PS01124">
    <property type="entry name" value="HTH_ARAC_FAMILY_2"/>
    <property type="match status" value="1"/>
</dbReference>
<keyword evidence="7" id="KW-0804">Transcription</keyword>
<dbReference type="Gene3D" id="2.60.40.10">
    <property type="entry name" value="Immunoglobulins"/>
    <property type="match status" value="1"/>
</dbReference>
<dbReference type="Pfam" id="PF12833">
    <property type="entry name" value="HTH_18"/>
    <property type="match status" value="1"/>
</dbReference>
<dbReference type="InterPro" id="IPR003594">
    <property type="entry name" value="HATPase_dom"/>
</dbReference>
<dbReference type="InterPro" id="IPR018060">
    <property type="entry name" value="HTH_AraC"/>
</dbReference>
<evidence type="ECO:0000256" key="7">
    <source>
        <dbReference type="ARBA" id="ARBA00023163"/>
    </source>
</evidence>
<dbReference type="Gene3D" id="1.10.10.60">
    <property type="entry name" value="Homeodomain-like"/>
    <property type="match status" value="2"/>
</dbReference>
<keyword evidence="6" id="KW-0805">Transcription regulation</keyword>
<accession>A0A545TW04</accession>
<dbReference type="InterPro" id="IPR005467">
    <property type="entry name" value="His_kinase_dom"/>
</dbReference>
<evidence type="ECO:0000256" key="9">
    <source>
        <dbReference type="SAM" id="Phobius"/>
    </source>
</evidence>
<dbReference type="RefSeq" id="WP_142934858.1">
    <property type="nucleotide sequence ID" value="NZ_ML660172.1"/>
</dbReference>
<evidence type="ECO:0000313" key="14">
    <source>
        <dbReference type="Proteomes" id="UP000315439"/>
    </source>
</evidence>
<dbReference type="InterPro" id="IPR036097">
    <property type="entry name" value="HisK_dim/P_sf"/>
</dbReference>
<comment type="catalytic activity">
    <reaction evidence="1">
        <text>ATP + protein L-histidine = ADP + protein N-phospho-L-histidine.</text>
        <dbReference type="EC" id="2.7.13.3"/>
    </reaction>
</comment>
<dbReference type="InterPro" id="IPR009057">
    <property type="entry name" value="Homeodomain-like_sf"/>
</dbReference>
<keyword evidence="9" id="KW-0472">Membrane</keyword>
<evidence type="ECO:0000256" key="4">
    <source>
        <dbReference type="ARBA" id="ARBA00022679"/>
    </source>
</evidence>
<dbReference type="Proteomes" id="UP000315439">
    <property type="component" value="Unassembled WGS sequence"/>
</dbReference>
<dbReference type="SUPFAM" id="SSF55874">
    <property type="entry name" value="ATPase domain of HSP90 chaperone/DNA topoisomerase II/histidine kinase"/>
    <property type="match status" value="1"/>
</dbReference>
<dbReference type="Pfam" id="PF02518">
    <property type="entry name" value="HATPase_c"/>
    <property type="match status" value="1"/>
</dbReference>
<dbReference type="InterPro" id="IPR036322">
    <property type="entry name" value="WD40_repeat_dom_sf"/>
</dbReference>
<evidence type="ECO:0000256" key="2">
    <source>
        <dbReference type="ARBA" id="ARBA00012438"/>
    </source>
</evidence>
<keyword evidence="9" id="KW-1133">Transmembrane helix</keyword>
<feature type="non-terminal residue" evidence="13">
    <location>
        <position position="1"/>
    </location>
</feature>
<dbReference type="InterPro" id="IPR011123">
    <property type="entry name" value="Y_Y_Y"/>
</dbReference>
<dbReference type="InterPro" id="IPR036890">
    <property type="entry name" value="HATPase_C_sf"/>
</dbReference>
<dbReference type="SMART" id="SM00448">
    <property type="entry name" value="REC"/>
    <property type="match status" value="1"/>
</dbReference>
<dbReference type="PANTHER" id="PTHR43547">
    <property type="entry name" value="TWO-COMPONENT HISTIDINE KINASE"/>
    <property type="match status" value="1"/>
</dbReference>
<dbReference type="SMART" id="SM00342">
    <property type="entry name" value="HTH_ARAC"/>
    <property type="match status" value="1"/>
</dbReference>
<dbReference type="Gene3D" id="3.40.50.2300">
    <property type="match status" value="1"/>
</dbReference>
<dbReference type="InterPro" id="IPR015943">
    <property type="entry name" value="WD40/YVTN_repeat-like_dom_sf"/>
</dbReference>
<dbReference type="SUPFAM" id="SSF50978">
    <property type="entry name" value="WD40 repeat-like"/>
    <property type="match status" value="1"/>
</dbReference>
<dbReference type="InterPro" id="IPR013783">
    <property type="entry name" value="Ig-like_fold"/>
</dbReference>
<dbReference type="InterPro" id="IPR003661">
    <property type="entry name" value="HisK_dim/P_dom"/>
</dbReference>
<dbReference type="Gene3D" id="1.10.287.130">
    <property type="match status" value="1"/>
</dbReference>
<dbReference type="SMART" id="SM00388">
    <property type="entry name" value="HisKA"/>
    <property type="match status" value="1"/>
</dbReference>
<evidence type="ECO:0000256" key="3">
    <source>
        <dbReference type="ARBA" id="ARBA00022553"/>
    </source>
</evidence>
<dbReference type="EMBL" id="VIKS01000016">
    <property type="protein sequence ID" value="TQV81399.1"/>
    <property type="molecule type" value="Genomic_DNA"/>
</dbReference>
<proteinExistence type="predicted"/>
<dbReference type="GO" id="GO:0003700">
    <property type="term" value="F:DNA-binding transcription factor activity"/>
    <property type="evidence" value="ECO:0007669"/>
    <property type="project" value="InterPro"/>
</dbReference>
<dbReference type="Pfam" id="PF07495">
    <property type="entry name" value="Y_Y_Y"/>
    <property type="match status" value="1"/>
</dbReference>
<dbReference type="Pfam" id="PF00072">
    <property type="entry name" value="Response_reg"/>
    <property type="match status" value="1"/>
</dbReference>
<protein>
    <recommendedName>
        <fullName evidence="2">histidine kinase</fullName>
        <ecNumber evidence="2">2.7.13.3</ecNumber>
    </recommendedName>
</protein>
<dbReference type="PANTHER" id="PTHR43547:SF2">
    <property type="entry name" value="HYBRID SIGNAL TRANSDUCTION HISTIDINE KINASE C"/>
    <property type="match status" value="1"/>
</dbReference>
<keyword evidence="3 8" id="KW-0597">Phosphoprotein</keyword>
<dbReference type="GO" id="GO:0043565">
    <property type="term" value="F:sequence-specific DNA binding"/>
    <property type="evidence" value="ECO:0007669"/>
    <property type="project" value="InterPro"/>
</dbReference>
<dbReference type="SUPFAM" id="SSF52172">
    <property type="entry name" value="CheY-like"/>
    <property type="match status" value="1"/>
</dbReference>
<evidence type="ECO:0000256" key="8">
    <source>
        <dbReference type="PROSITE-ProRule" id="PRU00169"/>
    </source>
</evidence>
<keyword evidence="9" id="KW-0812">Transmembrane</keyword>
<evidence type="ECO:0000256" key="1">
    <source>
        <dbReference type="ARBA" id="ARBA00000085"/>
    </source>
</evidence>
<dbReference type="Gene3D" id="2.130.10.10">
    <property type="entry name" value="YVTN repeat-like/Quinoprotein amine dehydrogenase"/>
    <property type="match status" value="1"/>
</dbReference>
<dbReference type="CDD" id="cd00082">
    <property type="entry name" value="HisKA"/>
    <property type="match status" value="1"/>
</dbReference>
<dbReference type="InterPro" id="IPR004358">
    <property type="entry name" value="Sig_transdc_His_kin-like_C"/>
</dbReference>
<feature type="domain" description="Response regulatory" evidence="12">
    <location>
        <begin position="638"/>
        <end position="753"/>
    </location>
</feature>
<evidence type="ECO:0000259" key="12">
    <source>
        <dbReference type="PROSITE" id="PS50110"/>
    </source>
</evidence>
<feature type="domain" description="HTH araC/xylS-type" evidence="10">
    <location>
        <begin position="795"/>
        <end position="893"/>
    </location>
</feature>
<dbReference type="SMART" id="SM00387">
    <property type="entry name" value="HATPase_c"/>
    <property type="match status" value="1"/>
</dbReference>
<dbReference type="OrthoDB" id="6188766at2"/>
<dbReference type="EC" id="2.7.13.3" evidence="2"/>
<dbReference type="GO" id="GO:0005886">
    <property type="term" value="C:plasma membrane"/>
    <property type="evidence" value="ECO:0007669"/>
    <property type="project" value="UniProtKB-ARBA"/>
</dbReference>
<evidence type="ECO:0000313" key="13">
    <source>
        <dbReference type="EMBL" id="TQV81399.1"/>
    </source>
</evidence>
<keyword evidence="5" id="KW-0418">Kinase</keyword>
<dbReference type="PROSITE" id="PS50110">
    <property type="entry name" value="RESPONSE_REGULATORY"/>
    <property type="match status" value="1"/>
</dbReference>
<dbReference type="PRINTS" id="PR00344">
    <property type="entry name" value="BCTRLSENSOR"/>
</dbReference>
<dbReference type="CDD" id="cd17574">
    <property type="entry name" value="REC_OmpR"/>
    <property type="match status" value="1"/>
</dbReference>
<evidence type="ECO:0000256" key="6">
    <source>
        <dbReference type="ARBA" id="ARBA00023015"/>
    </source>
</evidence>
<keyword evidence="4" id="KW-0808">Transferase</keyword>
<feature type="modified residue" description="4-aspartylphosphate" evidence="8">
    <location>
        <position position="686"/>
    </location>
</feature>
<dbReference type="InterPro" id="IPR011006">
    <property type="entry name" value="CheY-like_superfamily"/>
</dbReference>
<organism evidence="13 14">
    <name type="scientific">Aliikangiella coralliicola</name>
    <dbReference type="NCBI Taxonomy" id="2592383"/>
    <lineage>
        <taxon>Bacteria</taxon>
        <taxon>Pseudomonadati</taxon>
        <taxon>Pseudomonadota</taxon>
        <taxon>Gammaproteobacteria</taxon>
        <taxon>Oceanospirillales</taxon>
        <taxon>Pleioneaceae</taxon>
        <taxon>Aliikangiella</taxon>
    </lineage>
</organism>
<name>A0A545TW04_9GAMM</name>
<keyword evidence="14" id="KW-1185">Reference proteome</keyword>
<dbReference type="Pfam" id="PF00512">
    <property type="entry name" value="HisKA"/>
    <property type="match status" value="1"/>
</dbReference>
<dbReference type="InterPro" id="IPR001789">
    <property type="entry name" value="Sig_transdc_resp-reg_receiver"/>
</dbReference>
<evidence type="ECO:0000256" key="5">
    <source>
        <dbReference type="ARBA" id="ARBA00022777"/>
    </source>
</evidence>
<sequence length="895" mass="102774">MFKLDPKSKQLSREERLSEQQLHSWDWMNLAISKNGKELTYIKSSDGFGEFDIQNRTLKRTYLLRNDSPRNNPHPFREDSMWAVSKGIYSDKIWITHAEPFISWFDPTTGEGRTISTPLNEPIYDILISESEDHFWLLGENSNINSWNRKSNLIRTFNSDDGLPDIGVYGRAKGALLENGAFFGSKKGLVLIDSQFDIKTQTPAKTTISSVKVNYEEFDFDSLEEEKNTLEHNQNIVEFEFFSQSTALPKSTKYRYRLLGLYDEWRELNIGDRKVQFTNLDPGEYSFEVSSTNNAGHWGEVSKFDINISPPWWKTDIAYILYILSVFFSIYFIIVFRTRSLTKRAESLEKSVQLRTAELAQEKNKVELLLTKKNDEFANVSHEFRTPLTLILGPVQRLLSKGAEQDVKQLNIIQRNGYRLLRMVDQMLNMETFRVNSIVNRTPQDFFQIIWLATEAFQHIANEKNIVLKADRLEKVYFEFTADAFDKIILNLISNAIKYTPGGGTVEISSLRTTNNELLITVKDSGVGIPEDRQADIFERFQRVIDTEREHIVGAGIGLALVKDLVEAHGGYVELESEVGKGTKISTFLPIVNETSFEATESQVNEELAVMELMSITSQESILGEGKKAIKFEDTRNTVLIIEDNLDMLEYVRESIEPNYHVLIAKNGLEGVELALQHVPDVIISDIMMPKMDGYQVTKKLRESNITNHIPIILLTAKGDLESRLKGWREKADEYLTKPFSVDELLLRIKNLLDIRNILKKRFAELAFKQPEKSPITDEIGTGSSQDKEQQLFLEKLNEVLENNYTNSEIKVSDISQKISMSERQFHRKLKSIVDLTPREYLRRFRLDKAKVLLIDGKPSNFVTYEVGFSSQSYFGKCFKAQYGLSPSEFVNANT</sequence>
<dbReference type="Gene3D" id="3.30.565.10">
    <property type="entry name" value="Histidine kinase-like ATPase, C-terminal domain"/>
    <property type="match status" value="1"/>
</dbReference>
<dbReference type="GO" id="GO:0000155">
    <property type="term" value="F:phosphorelay sensor kinase activity"/>
    <property type="evidence" value="ECO:0007669"/>
    <property type="project" value="InterPro"/>
</dbReference>
<dbReference type="SUPFAM" id="SSF47384">
    <property type="entry name" value="Homodimeric domain of signal transducing histidine kinase"/>
    <property type="match status" value="1"/>
</dbReference>
<dbReference type="FunFam" id="3.30.565.10:FF:000006">
    <property type="entry name" value="Sensor histidine kinase WalK"/>
    <property type="match status" value="1"/>
</dbReference>
<feature type="domain" description="Histidine kinase" evidence="11">
    <location>
        <begin position="379"/>
        <end position="593"/>
    </location>
</feature>
<gene>
    <name evidence="13" type="ORF">FLL46_24930</name>
</gene>
<dbReference type="PROSITE" id="PS50109">
    <property type="entry name" value="HIS_KIN"/>
    <property type="match status" value="1"/>
</dbReference>
<evidence type="ECO:0000259" key="11">
    <source>
        <dbReference type="PROSITE" id="PS50109"/>
    </source>
</evidence>
<dbReference type="AlphaFoldDB" id="A0A545TW04"/>
<evidence type="ECO:0000259" key="10">
    <source>
        <dbReference type="PROSITE" id="PS01124"/>
    </source>
</evidence>